<comment type="similarity">
    <text evidence="2">Belongs to the Toll-like receptor family.</text>
</comment>
<dbReference type="GO" id="GO:0038023">
    <property type="term" value="F:signaling receptor activity"/>
    <property type="evidence" value="ECO:0007669"/>
    <property type="project" value="TreeGrafter"/>
</dbReference>
<reference evidence="16" key="3">
    <citation type="submission" date="2025-09" db="UniProtKB">
        <authorList>
            <consortium name="Ensembl"/>
        </authorList>
    </citation>
    <scope>IDENTIFICATION</scope>
</reference>
<dbReference type="SMART" id="SM00369">
    <property type="entry name" value="LRR_TYP"/>
    <property type="match status" value="19"/>
</dbReference>
<dbReference type="PROSITE" id="PS51450">
    <property type="entry name" value="LRR"/>
    <property type="match status" value="5"/>
</dbReference>
<dbReference type="Pfam" id="PF13855">
    <property type="entry name" value="LRR_8"/>
    <property type="match status" value="5"/>
</dbReference>
<evidence type="ECO:0000259" key="15">
    <source>
        <dbReference type="PROSITE" id="PS50104"/>
    </source>
</evidence>
<evidence type="ECO:0000256" key="11">
    <source>
        <dbReference type="ARBA" id="ARBA00023136"/>
    </source>
</evidence>
<keyword evidence="3" id="KW-0399">Innate immunity</keyword>
<keyword evidence="12" id="KW-0675">Receptor</keyword>
<keyword evidence="10" id="KW-0520">NAD</keyword>
<dbReference type="SUPFAM" id="SSF52058">
    <property type="entry name" value="L domain-like"/>
    <property type="match status" value="2"/>
</dbReference>
<keyword evidence="9" id="KW-1133">Transmembrane helix</keyword>
<dbReference type="Gene3D" id="3.80.10.10">
    <property type="entry name" value="Ribonuclease Inhibitor"/>
    <property type="match status" value="5"/>
</dbReference>
<dbReference type="EMBL" id="AFYH01109373">
    <property type="status" value="NOT_ANNOTATED_CDS"/>
    <property type="molecule type" value="Genomic_DNA"/>
</dbReference>
<evidence type="ECO:0000313" key="17">
    <source>
        <dbReference type="Proteomes" id="UP000008672"/>
    </source>
</evidence>
<dbReference type="PROSITE" id="PS50104">
    <property type="entry name" value="TIR"/>
    <property type="match status" value="1"/>
</dbReference>
<evidence type="ECO:0000256" key="10">
    <source>
        <dbReference type="ARBA" id="ARBA00023027"/>
    </source>
</evidence>
<evidence type="ECO:0000256" key="1">
    <source>
        <dbReference type="ARBA" id="ARBA00004479"/>
    </source>
</evidence>
<dbReference type="Gene3D" id="3.40.50.10140">
    <property type="entry name" value="Toll/interleukin-1 receptor homology (TIR) domain"/>
    <property type="match status" value="1"/>
</dbReference>
<feature type="domain" description="TIR" evidence="15">
    <location>
        <begin position="776"/>
        <end position="919"/>
    </location>
</feature>
<accession>H3AY93</accession>
<keyword evidence="8" id="KW-0391">Immunity</keyword>
<evidence type="ECO:0000256" key="14">
    <source>
        <dbReference type="ARBA" id="ARBA00023198"/>
    </source>
</evidence>
<dbReference type="InParanoid" id="H3AY93"/>
<dbReference type="STRING" id="7897.ENSLACP00000014614"/>
<evidence type="ECO:0000256" key="7">
    <source>
        <dbReference type="ARBA" id="ARBA00022737"/>
    </source>
</evidence>
<dbReference type="PANTHER" id="PTHR24365">
    <property type="entry name" value="TOLL-LIKE RECEPTOR"/>
    <property type="match status" value="1"/>
</dbReference>
<keyword evidence="4" id="KW-0433">Leucine-rich repeat</keyword>
<reference evidence="17" key="1">
    <citation type="submission" date="2011-08" db="EMBL/GenBank/DDBJ databases">
        <title>The draft genome of Latimeria chalumnae.</title>
        <authorList>
            <person name="Di Palma F."/>
            <person name="Alfoldi J."/>
            <person name="Johnson J."/>
            <person name="Berlin A."/>
            <person name="Gnerre S."/>
            <person name="Jaffe D."/>
            <person name="MacCallum I."/>
            <person name="Young S."/>
            <person name="Walker B.J."/>
            <person name="Lander E."/>
            <person name="Lindblad-Toh K."/>
        </authorList>
    </citation>
    <scope>NUCLEOTIDE SEQUENCE [LARGE SCALE GENOMIC DNA]</scope>
    <source>
        <strain evidence="17">Wild caught</strain>
    </source>
</reference>
<keyword evidence="5" id="KW-0812">Transmembrane</keyword>
<dbReference type="GeneTree" id="ENSGT00940000163576"/>
<dbReference type="GO" id="GO:0006954">
    <property type="term" value="P:inflammatory response"/>
    <property type="evidence" value="ECO:0007669"/>
    <property type="project" value="UniProtKB-KW"/>
</dbReference>
<proteinExistence type="inferred from homology"/>
<dbReference type="GO" id="GO:0005886">
    <property type="term" value="C:plasma membrane"/>
    <property type="evidence" value="ECO:0007669"/>
    <property type="project" value="TreeGrafter"/>
</dbReference>
<keyword evidence="6" id="KW-0732">Signal</keyword>
<comment type="subcellular location">
    <subcellularLocation>
        <location evidence="1">Membrane</location>
        <topology evidence="1">Single-pass type I membrane protein</topology>
    </subcellularLocation>
</comment>
<dbReference type="Pfam" id="PF12799">
    <property type="entry name" value="LRR_4"/>
    <property type="match status" value="1"/>
</dbReference>
<dbReference type="GO" id="GO:0045087">
    <property type="term" value="P:innate immune response"/>
    <property type="evidence" value="ECO:0007669"/>
    <property type="project" value="UniProtKB-KW"/>
</dbReference>
<dbReference type="InterPro" id="IPR000157">
    <property type="entry name" value="TIR_dom"/>
</dbReference>
<keyword evidence="7" id="KW-0677">Repeat</keyword>
<dbReference type="InterPro" id="IPR035897">
    <property type="entry name" value="Toll_tir_struct_dom_sf"/>
</dbReference>
<dbReference type="OMA" id="HERPLFW"/>
<evidence type="ECO:0000256" key="4">
    <source>
        <dbReference type="ARBA" id="ARBA00022614"/>
    </source>
</evidence>
<evidence type="ECO:0000256" key="6">
    <source>
        <dbReference type="ARBA" id="ARBA00022729"/>
    </source>
</evidence>
<dbReference type="InterPro" id="IPR032675">
    <property type="entry name" value="LRR_dom_sf"/>
</dbReference>
<dbReference type="AlphaFoldDB" id="H3AY93"/>
<dbReference type="PANTHER" id="PTHR24365:SF554">
    <property type="entry name" value="TOLL-LIKE RECEPTOR 13"/>
    <property type="match status" value="1"/>
</dbReference>
<dbReference type="InterPro" id="IPR001611">
    <property type="entry name" value="Leu-rich_rpt"/>
</dbReference>
<reference evidence="16" key="2">
    <citation type="submission" date="2025-08" db="UniProtKB">
        <authorList>
            <consortium name="Ensembl"/>
        </authorList>
    </citation>
    <scope>IDENTIFICATION</scope>
</reference>
<gene>
    <name evidence="16" type="primary">LOC102347180</name>
</gene>
<evidence type="ECO:0000256" key="8">
    <source>
        <dbReference type="ARBA" id="ARBA00022859"/>
    </source>
</evidence>
<keyword evidence="11" id="KW-0472">Membrane</keyword>
<evidence type="ECO:0000256" key="3">
    <source>
        <dbReference type="ARBA" id="ARBA00022588"/>
    </source>
</evidence>
<dbReference type="HOGENOM" id="CLU_006000_4_0_1"/>
<dbReference type="FunFam" id="3.40.50.10140:FF:000001">
    <property type="entry name" value="Toll-like receptor 2"/>
    <property type="match status" value="1"/>
</dbReference>
<evidence type="ECO:0000256" key="12">
    <source>
        <dbReference type="ARBA" id="ARBA00023170"/>
    </source>
</evidence>
<keyword evidence="17" id="KW-1185">Reference proteome</keyword>
<evidence type="ECO:0000256" key="5">
    <source>
        <dbReference type="ARBA" id="ARBA00022692"/>
    </source>
</evidence>
<evidence type="ECO:0000256" key="13">
    <source>
        <dbReference type="ARBA" id="ARBA00023180"/>
    </source>
</evidence>
<protein>
    <recommendedName>
        <fullName evidence="15">TIR domain-containing protein</fullName>
    </recommendedName>
</protein>
<sequence>MMLIGFMLPCLCEAYGFRKCAQYEYNLSHVICIRKNIVNLIKAIEDLPRSTTHLNLTQNEIKQLLPASFVNLSALVDLRIQWNKISNISEGTFSGLGNLSLLNLVENHITRLNSSIFKGLVNLQTLLLNHNKITHIDKSAFEPLVNLQYLDMSRNFMKNFSNVIESVKCLRQLLVLKLANNSISSINLSPQTIDSLQTLSLQGNHLTRLDFTNLSLPNLTVLDVSRNKIKDINSSTFQNLLNLISLNLSGNSLRISHLQGKYLQNLTVLDVSNVTQIKGQLDKLCTFFLSLPNLKYLIMKKNHIIPVNIEQIANCTQLLSFDLSENSLTELTGNEFDLMTSLNNLTLKSCDLLVISNSTWKTLKNLTSLDVSTNKIRSLASYTLTPLKKLQYLDLSQNPLTEINNLSFFGLHDLKHLKLIGCWITAVDKYSFAQLPNLEELNLSGNNIRKLKRRSFYFVTNLKVLTLSLNRISTVYRDAFVGLGRLQKLDLAFNILFTLSDTMFYGLQALESLYLSYNKISYESTKKLRIPPFYHLRSLKYLNLEGQFHGLQVIPINFFQGLHNLQELQLGKNEMVFLDHLQLDPLVNLNVLDISGTRAGNRGLYLNASLFRKLTQLQTLRLESNYMDTFPVDLFSSLESLQIFSLRFNNIKNISKDFLKNLKSLKFFDMYGNKLTCSCDNAWFKNWSVSNPAVQVPFLGSYHCSGQGSNAWFVDFDESLCNVGIEKTCFIWSFSLVLFTIVSSLVYAKLTWFLRYSCYIFKSWFLSKWKRTEMEYTYDAFVSFTSSDENWVYQELVPALEQNGPPNFKLCLHHRDFELGLDIFENIQSSINNSRKTLCIISNDYLRSEWCRMEVQLASLRLFYNNHDAVILIFLEAIPDYRLSAYQKLRKLVKKQTFISWPEDPNEKQLFWARVRNAIAQKTVNEPNLKLNIAE</sequence>
<dbReference type="FunFam" id="3.80.10.10:FF:001164">
    <property type="entry name" value="GH01279p"/>
    <property type="match status" value="1"/>
</dbReference>
<evidence type="ECO:0000313" key="16">
    <source>
        <dbReference type="Ensembl" id="ENSLACP00000014614.1"/>
    </source>
</evidence>
<dbReference type="SUPFAM" id="SSF52200">
    <property type="entry name" value="Toll/Interleukin receptor TIR domain"/>
    <property type="match status" value="1"/>
</dbReference>
<evidence type="ECO:0000256" key="9">
    <source>
        <dbReference type="ARBA" id="ARBA00022989"/>
    </source>
</evidence>
<dbReference type="Pfam" id="PF01582">
    <property type="entry name" value="TIR"/>
    <property type="match status" value="1"/>
</dbReference>
<evidence type="ECO:0000256" key="2">
    <source>
        <dbReference type="ARBA" id="ARBA00009634"/>
    </source>
</evidence>
<keyword evidence="13" id="KW-0325">Glycoprotein</keyword>
<dbReference type="PRINTS" id="PR00019">
    <property type="entry name" value="LEURICHRPT"/>
</dbReference>
<dbReference type="eggNOG" id="KOG4641">
    <property type="taxonomic scope" value="Eukaryota"/>
</dbReference>
<keyword evidence="14" id="KW-0395">Inflammatory response</keyword>
<dbReference type="Proteomes" id="UP000008672">
    <property type="component" value="Unassembled WGS sequence"/>
</dbReference>
<name>H3AY93_LATCH</name>
<dbReference type="SMART" id="SM00365">
    <property type="entry name" value="LRR_SD22"/>
    <property type="match status" value="10"/>
</dbReference>
<organism evidence="16 17">
    <name type="scientific">Latimeria chalumnae</name>
    <name type="common">Coelacanth</name>
    <dbReference type="NCBI Taxonomy" id="7897"/>
    <lineage>
        <taxon>Eukaryota</taxon>
        <taxon>Metazoa</taxon>
        <taxon>Chordata</taxon>
        <taxon>Craniata</taxon>
        <taxon>Vertebrata</taxon>
        <taxon>Euteleostomi</taxon>
        <taxon>Coelacanthiformes</taxon>
        <taxon>Coelacanthidae</taxon>
        <taxon>Latimeria</taxon>
    </lineage>
</organism>
<dbReference type="SMART" id="SM00255">
    <property type="entry name" value="TIR"/>
    <property type="match status" value="1"/>
</dbReference>
<dbReference type="InterPro" id="IPR003591">
    <property type="entry name" value="Leu-rich_rpt_typical-subtyp"/>
</dbReference>
<dbReference type="GO" id="GO:0002224">
    <property type="term" value="P:toll-like receptor signaling pathway"/>
    <property type="evidence" value="ECO:0007669"/>
    <property type="project" value="TreeGrafter"/>
</dbReference>
<dbReference type="Ensembl" id="ENSLACT00000014715.1">
    <property type="protein sequence ID" value="ENSLACP00000014614.1"/>
    <property type="gene ID" value="ENSLACG00000012864.1"/>
</dbReference>
<dbReference type="InterPro" id="IPR025875">
    <property type="entry name" value="Leu-rich_rpt_4"/>
</dbReference>